<dbReference type="Proteomes" id="UP000789901">
    <property type="component" value="Unassembled WGS sequence"/>
</dbReference>
<feature type="non-terminal residue" evidence="1">
    <location>
        <position position="40"/>
    </location>
</feature>
<evidence type="ECO:0000313" key="1">
    <source>
        <dbReference type="EMBL" id="CAG8852913.1"/>
    </source>
</evidence>
<evidence type="ECO:0000313" key="2">
    <source>
        <dbReference type="Proteomes" id="UP000789901"/>
    </source>
</evidence>
<keyword evidence="2" id="KW-1185">Reference proteome</keyword>
<proteinExistence type="predicted"/>
<comment type="caution">
    <text evidence="1">The sequence shown here is derived from an EMBL/GenBank/DDBJ whole genome shotgun (WGS) entry which is preliminary data.</text>
</comment>
<reference evidence="1 2" key="1">
    <citation type="submission" date="2021-06" db="EMBL/GenBank/DDBJ databases">
        <authorList>
            <person name="Kallberg Y."/>
            <person name="Tangrot J."/>
            <person name="Rosling A."/>
        </authorList>
    </citation>
    <scope>NUCLEOTIDE SEQUENCE [LARGE SCALE GENOMIC DNA]</scope>
    <source>
        <strain evidence="1 2">120-4 pot B 10/14</strain>
    </source>
</reference>
<protein>
    <submittedName>
        <fullName evidence="1">8568_t:CDS:1</fullName>
    </submittedName>
</protein>
<dbReference type="EMBL" id="CAJVQB010117684">
    <property type="protein sequence ID" value="CAG8852913.1"/>
    <property type="molecule type" value="Genomic_DNA"/>
</dbReference>
<gene>
    <name evidence="1" type="ORF">GMARGA_LOCUS41734</name>
</gene>
<sequence length="40" mass="4574">MATLTKTTRQYHTKIVERNVIRFKPKDPTKASVSNDAEPT</sequence>
<name>A0ABN7XES6_GIGMA</name>
<accession>A0ABN7XES6</accession>
<organism evidence="1 2">
    <name type="scientific">Gigaspora margarita</name>
    <dbReference type="NCBI Taxonomy" id="4874"/>
    <lineage>
        <taxon>Eukaryota</taxon>
        <taxon>Fungi</taxon>
        <taxon>Fungi incertae sedis</taxon>
        <taxon>Mucoromycota</taxon>
        <taxon>Glomeromycotina</taxon>
        <taxon>Glomeromycetes</taxon>
        <taxon>Diversisporales</taxon>
        <taxon>Gigasporaceae</taxon>
        <taxon>Gigaspora</taxon>
    </lineage>
</organism>